<proteinExistence type="predicted"/>
<accession>A0ABY1HIL5</accession>
<feature type="transmembrane region" description="Helical" evidence="1">
    <location>
        <begin position="118"/>
        <end position="137"/>
    </location>
</feature>
<feature type="transmembrane region" description="Helical" evidence="1">
    <location>
        <begin position="80"/>
        <end position="97"/>
    </location>
</feature>
<dbReference type="InterPro" id="IPR025058">
    <property type="entry name" value="DUF3995"/>
</dbReference>
<dbReference type="EMBL" id="FPLJ01000075">
    <property type="protein sequence ID" value="SGY97095.1"/>
    <property type="molecule type" value="Genomic_DNA"/>
</dbReference>
<organism evidence="2 3">
    <name type="scientific">Moritella viscosa</name>
    <dbReference type="NCBI Taxonomy" id="80854"/>
    <lineage>
        <taxon>Bacteria</taxon>
        <taxon>Pseudomonadati</taxon>
        <taxon>Pseudomonadota</taxon>
        <taxon>Gammaproteobacteria</taxon>
        <taxon>Alteromonadales</taxon>
        <taxon>Moritellaceae</taxon>
        <taxon>Moritella</taxon>
    </lineage>
</organism>
<dbReference type="RefSeq" id="WP_045110771.1">
    <property type="nucleotide sequence ID" value="NZ_CAWQZC010000026.1"/>
</dbReference>
<feature type="transmembrane region" description="Helical" evidence="1">
    <location>
        <begin position="48"/>
        <end position="68"/>
    </location>
</feature>
<keyword evidence="1" id="KW-0472">Membrane</keyword>
<dbReference type="Proteomes" id="UP000182660">
    <property type="component" value="Unassembled WGS sequence"/>
</dbReference>
<keyword evidence="3" id="KW-1185">Reference proteome</keyword>
<dbReference type="GeneID" id="61297162"/>
<comment type="caution">
    <text evidence="2">The sequence shown here is derived from an EMBL/GenBank/DDBJ whole genome shotgun (WGS) entry which is preliminary data.</text>
</comment>
<keyword evidence="1" id="KW-1133">Transmembrane helix</keyword>
<evidence type="ECO:0000313" key="3">
    <source>
        <dbReference type="Proteomes" id="UP000182660"/>
    </source>
</evidence>
<name>A0ABY1HIL5_9GAMM</name>
<reference evidence="2 3" key="1">
    <citation type="submission" date="2016-11" db="EMBL/GenBank/DDBJ databases">
        <authorList>
            <person name="Klemetsen T."/>
        </authorList>
    </citation>
    <scope>NUCLEOTIDE SEQUENCE [LARGE SCALE GENOMIC DNA]</scope>
    <source>
        <strain evidence="2">MT 2528</strain>
    </source>
</reference>
<evidence type="ECO:0000313" key="2">
    <source>
        <dbReference type="EMBL" id="SGY97095.1"/>
    </source>
</evidence>
<protein>
    <submittedName>
        <fullName evidence="2">Hypothetical membrane spanning protein</fullName>
    </submittedName>
</protein>
<keyword evidence="1" id="KW-0812">Transmembrane</keyword>
<evidence type="ECO:0000256" key="1">
    <source>
        <dbReference type="SAM" id="Phobius"/>
    </source>
</evidence>
<gene>
    <name evidence="2" type="ORF">MT2528_3334</name>
</gene>
<sequence length="138" mass="15352">MFTLSIVVFVIMLIAAVFHFYWAFGGKYGLKSAGPDLENGKIFVPSRWLIFIVASLLFGLAILSIQLFSPMGPLKGYVHYLGYCVSFILVVRAIGDFKYVGFFKKVYNSNFATLDTKYFSPVILFLGISYGLLSVSGT</sequence>
<feature type="transmembrane region" description="Helical" evidence="1">
    <location>
        <begin position="6"/>
        <end position="24"/>
    </location>
</feature>
<dbReference type="Pfam" id="PF13160">
    <property type="entry name" value="DUF3995"/>
    <property type="match status" value="1"/>
</dbReference>